<dbReference type="CDD" id="cd02573">
    <property type="entry name" value="PseudoU_synth_EcTruB"/>
    <property type="match status" value="1"/>
</dbReference>
<dbReference type="NCBIfam" id="TIGR00431">
    <property type="entry name" value="TruB"/>
    <property type="match status" value="1"/>
</dbReference>
<evidence type="ECO:0000256" key="2">
    <source>
        <dbReference type="ARBA" id="ARBA00005642"/>
    </source>
</evidence>
<dbReference type="InterPro" id="IPR002501">
    <property type="entry name" value="PsdUridine_synth_N"/>
</dbReference>
<dbReference type="GO" id="GO:1990481">
    <property type="term" value="P:mRNA pseudouridine synthesis"/>
    <property type="evidence" value="ECO:0007669"/>
    <property type="project" value="TreeGrafter"/>
</dbReference>
<comment type="similarity">
    <text evidence="2 5">Belongs to the pseudouridine synthase TruB family. Type 1 subfamily.</text>
</comment>
<sequence length="286" mass="33142">MENSKIILINKEMNISSHKAIKKVQKEYGFKKIGHAGTLDPRATGLMIAMSDKATKLSDLLMKKDKIYKVELELGYETDTLDLDGQIILKKEYQVPNLDELKDILNKFFKGEIEQIPPMYSAIKINGNKLYNLARKNIQIDIPKRLVKIYDYSDIQINENKISFIVNVSSGTYIRSLVRDIAYKLDTVATMTYLERLSIDKFKNPKDIEIIDVYDALDYKRLNLDLVQCERLKNGLSIFIKKENIKENEKFHIFYENKYLGIADVISLNNGTIELKRNKFFGGIHE</sequence>
<accession>A0A6I8M9L6</accession>
<comment type="catalytic activity">
    <reaction evidence="1 5">
        <text>uridine(55) in tRNA = pseudouridine(55) in tRNA</text>
        <dbReference type="Rhea" id="RHEA:42532"/>
        <dbReference type="Rhea" id="RHEA-COMP:10101"/>
        <dbReference type="Rhea" id="RHEA-COMP:10102"/>
        <dbReference type="ChEBI" id="CHEBI:65314"/>
        <dbReference type="ChEBI" id="CHEBI:65315"/>
        <dbReference type="EC" id="5.4.99.25"/>
    </reaction>
</comment>
<evidence type="ECO:0000259" key="6">
    <source>
        <dbReference type="Pfam" id="PF01509"/>
    </source>
</evidence>
<dbReference type="EMBL" id="CABWIB010000001">
    <property type="protein sequence ID" value="VWL85507.1"/>
    <property type="molecule type" value="Genomic_DNA"/>
</dbReference>
<dbReference type="RefSeq" id="WP_156683497.1">
    <property type="nucleotide sequence ID" value="NZ_CABWIB010000001.1"/>
</dbReference>
<proteinExistence type="inferred from homology"/>
<dbReference type="HAMAP" id="MF_01080">
    <property type="entry name" value="TruB_bact"/>
    <property type="match status" value="1"/>
</dbReference>
<dbReference type="SUPFAM" id="SSF55120">
    <property type="entry name" value="Pseudouridine synthase"/>
    <property type="match status" value="1"/>
</dbReference>
<dbReference type="Gene3D" id="3.30.2350.10">
    <property type="entry name" value="Pseudouridine synthase"/>
    <property type="match status" value="1"/>
</dbReference>
<feature type="domain" description="Pseudouridine synthase II N-terminal" evidence="6">
    <location>
        <begin position="27"/>
        <end position="174"/>
    </location>
</feature>
<dbReference type="EC" id="5.4.99.25" evidence="5"/>
<dbReference type="PANTHER" id="PTHR13767:SF2">
    <property type="entry name" value="PSEUDOURIDYLATE SYNTHASE TRUB1"/>
    <property type="match status" value="1"/>
</dbReference>
<evidence type="ECO:0000313" key="7">
    <source>
        <dbReference type="EMBL" id="VWL85507.1"/>
    </source>
</evidence>
<comment type="function">
    <text evidence="5">Responsible for synthesis of pseudouridine from uracil-55 in the psi GC loop of transfer RNAs.</text>
</comment>
<feature type="active site" description="Nucleophile" evidence="5">
    <location>
        <position position="40"/>
    </location>
</feature>
<evidence type="ECO:0000256" key="5">
    <source>
        <dbReference type="HAMAP-Rule" id="MF_01080"/>
    </source>
</evidence>
<name>A0A6I8M9L6_9FUSO</name>
<dbReference type="InterPro" id="IPR014780">
    <property type="entry name" value="tRNA_psdUridine_synth_TruB"/>
</dbReference>
<protein>
    <recommendedName>
        <fullName evidence="5">tRNA pseudouridine synthase B</fullName>
        <ecNumber evidence="5">5.4.99.25</ecNumber>
    </recommendedName>
    <alternativeName>
        <fullName evidence="5">tRNA pseudouridine(55) synthase</fullName>
        <shortName evidence="5">Psi55 synthase</shortName>
    </alternativeName>
    <alternativeName>
        <fullName evidence="5">tRNA pseudouridylate synthase</fullName>
    </alternativeName>
    <alternativeName>
        <fullName evidence="5">tRNA-uridine isomerase</fullName>
    </alternativeName>
</protein>
<gene>
    <name evidence="5" type="primary">truB</name>
    <name evidence="7" type="ORF">OMES3154_00793</name>
</gene>
<keyword evidence="4 5" id="KW-0413">Isomerase</keyword>
<evidence type="ECO:0000256" key="1">
    <source>
        <dbReference type="ARBA" id="ARBA00000385"/>
    </source>
</evidence>
<evidence type="ECO:0000256" key="3">
    <source>
        <dbReference type="ARBA" id="ARBA00022694"/>
    </source>
</evidence>
<evidence type="ECO:0000256" key="4">
    <source>
        <dbReference type="ARBA" id="ARBA00023235"/>
    </source>
</evidence>
<dbReference type="GO" id="GO:0031119">
    <property type="term" value="P:tRNA pseudouridine synthesis"/>
    <property type="evidence" value="ECO:0007669"/>
    <property type="project" value="UniProtKB-UniRule"/>
</dbReference>
<dbReference type="GO" id="GO:0003723">
    <property type="term" value="F:RNA binding"/>
    <property type="evidence" value="ECO:0007669"/>
    <property type="project" value="InterPro"/>
</dbReference>
<dbReference type="GO" id="GO:0160148">
    <property type="term" value="F:tRNA pseudouridine(55) synthase activity"/>
    <property type="evidence" value="ECO:0007669"/>
    <property type="project" value="UniProtKB-EC"/>
</dbReference>
<dbReference type="PANTHER" id="PTHR13767">
    <property type="entry name" value="TRNA-PSEUDOURIDINE SYNTHASE"/>
    <property type="match status" value="1"/>
</dbReference>
<dbReference type="Proteomes" id="UP000419017">
    <property type="component" value="Unassembled WGS sequence"/>
</dbReference>
<organism evidence="7 8">
    <name type="scientific">Oceanivirga miroungae</name>
    <dbReference type="NCBI Taxonomy" id="1130046"/>
    <lineage>
        <taxon>Bacteria</taxon>
        <taxon>Fusobacteriati</taxon>
        <taxon>Fusobacteriota</taxon>
        <taxon>Fusobacteriia</taxon>
        <taxon>Fusobacteriales</taxon>
        <taxon>Leptotrichiaceae</taxon>
        <taxon>Oceanivirga</taxon>
    </lineage>
</organism>
<keyword evidence="3 5" id="KW-0819">tRNA processing</keyword>
<dbReference type="InterPro" id="IPR020103">
    <property type="entry name" value="PsdUridine_synth_cat_dom_sf"/>
</dbReference>
<evidence type="ECO:0000313" key="8">
    <source>
        <dbReference type="Proteomes" id="UP000419017"/>
    </source>
</evidence>
<dbReference type="AlphaFoldDB" id="A0A6I8M9L6"/>
<dbReference type="Pfam" id="PF01509">
    <property type="entry name" value="TruB_N"/>
    <property type="match status" value="1"/>
</dbReference>
<reference evidence="7 8" key="1">
    <citation type="submission" date="2019-10" db="EMBL/GenBank/DDBJ databases">
        <authorList>
            <person name="Blom J."/>
        </authorList>
    </citation>
    <scope>NUCLEOTIDE SEQUENCE [LARGE SCALE GENOMIC DNA]</scope>
    <source>
        <strain evidence="7 8">ES3154-GLU</strain>
    </source>
</reference>
<keyword evidence="8" id="KW-1185">Reference proteome</keyword>